<dbReference type="Proteomes" id="UP000186391">
    <property type="component" value="Unassembled WGS sequence"/>
</dbReference>
<organism evidence="2 3">
    <name type="scientific">Fischerella major NIES-592</name>
    <dbReference type="NCBI Taxonomy" id="210994"/>
    <lineage>
        <taxon>Bacteria</taxon>
        <taxon>Bacillati</taxon>
        <taxon>Cyanobacteriota</taxon>
        <taxon>Cyanophyceae</taxon>
        <taxon>Nostocales</taxon>
        <taxon>Hapalosiphonaceae</taxon>
        <taxon>Fischerella</taxon>
    </lineage>
</organism>
<evidence type="ECO:0000313" key="3">
    <source>
        <dbReference type="Proteomes" id="UP000186391"/>
    </source>
</evidence>
<feature type="chain" id="PRO_5010522137" evidence="1">
    <location>
        <begin position="25"/>
        <end position="181"/>
    </location>
</feature>
<dbReference type="EMBL" id="MRCA01000020">
    <property type="protein sequence ID" value="OKH11288.1"/>
    <property type="molecule type" value="Genomic_DNA"/>
</dbReference>
<dbReference type="RefSeq" id="WP_062244651.1">
    <property type="nucleotide sequence ID" value="NZ_MRCA01000020.1"/>
</dbReference>
<dbReference type="OrthoDB" id="485052at2"/>
<evidence type="ECO:0000256" key="1">
    <source>
        <dbReference type="SAM" id="SignalP"/>
    </source>
</evidence>
<evidence type="ECO:0000313" key="2">
    <source>
        <dbReference type="EMBL" id="OKH11288.1"/>
    </source>
</evidence>
<name>A0A1U7GTL2_9CYAN</name>
<feature type="signal peptide" evidence="1">
    <location>
        <begin position="1"/>
        <end position="24"/>
    </location>
</feature>
<dbReference type="AlphaFoldDB" id="A0A1U7GTL2"/>
<gene>
    <name evidence="2" type="ORF">NIES592_22240</name>
</gene>
<sequence>MNKTLRWVTMLGMASVFSSPVVEAVAQPNQVTSNTNITCRTNTSVPAVIVNFADQANARDLTILSFPSQYFSSQEALKNCENAAKTLQKLYTDGRANYLTNDKLNAQPVICAVERRGIGCSHYSAQVLFSLNPKVNASQALYEMLGSDFKQPNPPDSRTVSRIYSDIKLSKKKKLIPFLPF</sequence>
<dbReference type="Pfam" id="PF14218">
    <property type="entry name" value="COP23"/>
    <property type="match status" value="1"/>
</dbReference>
<protein>
    <submittedName>
        <fullName evidence="2">Uncharacterized protein</fullName>
    </submittedName>
</protein>
<accession>A0A1U7GTL2</accession>
<dbReference type="InterPro" id="IPR025478">
    <property type="entry name" value="COP23"/>
</dbReference>
<reference evidence="2 3" key="1">
    <citation type="submission" date="2016-11" db="EMBL/GenBank/DDBJ databases">
        <title>Draft Genome Sequences of Nine Cyanobacterial Strains from Diverse Habitats.</title>
        <authorList>
            <person name="Zhu T."/>
            <person name="Hou S."/>
            <person name="Lu X."/>
            <person name="Hess W.R."/>
        </authorList>
    </citation>
    <scope>NUCLEOTIDE SEQUENCE [LARGE SCALE GENOMIC DNA]</scope>
    <source>
        <strain evidence="2 3">NIES-592</strain>
    </source>
</reference>
<comment type="caution">
    <text evidence="2">The sequence shown here is derived from an EMBL/GenBank/DDBJ whole genome shotgun (WGS) entry which is preliminary data.</text>
</comment>
<keyword evidence="3" id="KW-1185">Reference proteome</keyword>
<keyword evidence="1" id="KW-0732">Signal</keyword>
<proteinExistence type="predicted"/>